<evidence type="ECO:0000313" key="2">
    <source>
        <dbReference type="WBParaSite" id="ALUE_0000210701-mRNA-1"/>
    </source>
</evidence>
<dbReference type="Proteomes" id="UP000036681">
    <property type="component" value="Unplaced"/>
</dbReference>
<name>A0A0M3HKR2_ASCLU</name>
<keyword evidence="1" id="KW-1185">Reference proteome</keyword>
<protein>
    <submittedName>
        <fullName evidence="2">Uncharacterized protein</fullName>
    </submittedName>
</protein>
<dbReference type="WBParaSite" id="ALUE_0000210701-mRNA-1">
    <property type="protein sequence ID" value="ALUE_0000210701-mRNA-1"/>
    <property type="gene ID" value="ALUE_0000210701"/>
</dbReference>
<proteinExistence type="predicted"/>
<accession>A0A0M3HKR2</accession>
<reference evidence="2" key="1">
    <citation type="submission" date="2017-02" db="UniProtKB">
        <authorList>
            <consortium name="WormBaseParasite"/>
        </authorList>
    </citation>
    <scope>IDENTIFICATION</scope>
</reference>
<evidence type="ECO:0000313" key="1">
    <source>
        <dbReference type="Proteomes" id="UP000036681"/>
    </source>
</evidence>
<organism evidence="1 2">
    <name type="scientific">Ascaris lumbricoides</name>
    <name type="common">Giant roundworm</name>
    <dbReference type="NCBI Taxonomy" id="6252"/>
    <lineage>
        <taxon>Eukaryota</taxon>
        <taxon>Metazoa</taxon>
        <taxon>Ecdysozoa</taxon>
        <taxon>Nematoda</taxon>
        <taxon>Chromadorea</taxon>
        <taxon>Rhabditida</taxon>
        <taxon>Spirurina</taxon>
        <taxon>Ascaridomorpha</taxon>
        <taxon>Ascaridoidea</taxon>
        <taxon>Ascarididae</taxon>
        <taxon>Ascaris</taxon>
    </lineage>
</organism>
<dbReference type="AlphaFoldDB" id="A0A0M3HKR2"/>
<sequence>MSFLLLYRQRNNASAKLQKFLLIAENCRRSVAGEPLLIDKCERLYSVARFIDFSRFSLNLRNLQCFFQILSPQSVDLVPEAAEGPSS</sequence>